<feature type="transmembrane region" description="Helical" evidence="1">
    <location>
        <begin position="143"/>
        <end position="172"/>
    </location>
</feature>
<organism evidence="2 3">
    <name type="scientific">Varibaculum cambriense</name>
    <dbReference type="NCBI Taxonomy" id="184870"/>
    <lineage>
        <taxon>Bacteria</taxon>
        <taxon>Bacillati</taxon>
        <taxon>Actinomycetota</taxon>
        <taxon>Actinomycetes</taxon>
        <taxon>Actinomycetales</taxon>
        <taxon>Actinomycetaceae</taxon>
        <taxon>Varibaculum</taxon>
    </lineage>
</organism>
<dbReference type="AlphaFoldDB" id="A0AB34WYH3"/>
<keyword evidence="1" id="KW-0812">Transmembrane</keyword>
<dbReference type="EMBL" id="LSDN01000017">
    <property type="protein sequence ID" value="KXB80256.1"/>
    <property type="molecule type" value="Genomic_DNA"/>
</dbReference>
<feature type="transmembrane region" description="Helical" evidence="1">
    <location>
        <begin position="7"/>
        <end position="25"/>
    </location>
</feature>
<keyword evidence="1" id="KW-1133">Transmembrane helix</keyword>
<evidence type="ECO:0000313" key="3">
    <source>
        <dbReference type="Proteomes" id="UP000070572"/>
    </source>
</evidence>
<feature type="transmembrane region" description="Helical" evidence="1">
    <location>
        <begin position="31"/>
        <end position="48"/>
    </location>
</feature>
<keyword evidence="1" id="KW-0472">Membrane</keyword>
<dbReference type="Proteomes" id="UP000070572">
    <property type="component" value="Unassembled WGS sequence"/>
</dbReference>
<sequence length="192" mass="20513">MKDFSFRLFAKILASIGIAALTVPVAGHAEWWVALIFALALCTLSRVASRAWLIPLWISALVLLGTNMSAAGFGAILGLSLPLIWIRPIKDLGMGMERLAKATLFVFLGILQGLLYGFLPGACLLAASIPIVFSFVPAPYRRVVVILALAMETILFAANLELMFSAICGAVYGPSIARTALGAADTRELPQH</sequence>
<protein>
    <submittedName>
        <fullName evidence="2">Uncharacterized protein</fullName>
    </submittedName>
</protein>
<gene>
    <name evidence="2" type="ORF">HMPREF1862_01368</name>
</gene>
<feature type="transmembrane region" description="Helical" evidence="1">
    <location>
        <begin position="60"/>
        <end position="85"/>
    </location>
</feature>
<evidence type="ECO:0000256" key="1">
    <source>
        <dbReference type="SAM" id="Phobius"/>
    </source>
</evidence>
<proteinExistence type="predicted"/>
<comment type="caution">
    <text evidence="2">The sequence shown here is derived from an EMBL/GenBank/DDBJ whole genome shotgun (WGS) entry which is preliminary data.</text>
</comment>
<evidence type="ECO:0000313" key="2">
    <source>
        <dbReference type="EMBL" id="KXB80256.1"/>
    </source>
</evidence>
<reference evidence="2 3" key="1">
    <citation type="submission" date="2016-01" db="EMBL/GenBank/DDBJ databases">
        <authorList>
            <person name="Mitreva M."/>
            <person name="Pepin K.H."/>
            <person name="Mihindukulasuriya K.A."/>
            <person name="Fulton R."/>
            <person name="Fronick C."/>
            <person name="O'Laughlin M."/>
            <person name="Miner T."/>
            <person name="Herter B."/>
            <person name="Rosa B.A."/>
            <person name="Cordes M."/>
            <person name="Tomlinson C."/>
            <person name="Wollam A."/>
            <person name="Palsikar V.B."/>
            <person name="Mardis E.R."/>
            <person name="Wilson R.K."/>
        </authorList>
    </citation>
    <scope>NUCLEOTIDE SEQUENCE [LARGE SCALE GENOMIC DNA]</scope>
    <source>
        <strain evidence="2 3">DNF00696</strain>
    </source>
</reference>
<dbReference type="RefSeq" id="WP_060920588.1">
    <property type="nucleotide sequence ID" value="NZ_KQ960684.1"/>
</dbReference>
<feature type="transmembrane region" description="Helical" evidence="1">
    <location>
        <begin position="105"/>
        <end position="136"/>
    </location>
</feature>
<name>A0AB34WYH3_9ACTO</name>
<accession>A0AB34WYH3</accession>